<reference evidence="1 2" key="1">
    <citation type="submission" date="2015-01" db="EMBL/GenBank/DDBJ databases">
        <title>Evolution of Trichinella species and genotypes.</title>
        <authorList>
            <person name="Korhonen P.K."/>
            <person name="Edoardo P."/>
            <person name="Giuseppe L.R."/>
            <person name="Gasser R.B."/>
        </authorList>
    </citation>
    <scope>NUCLEOTIDE SEQUENCE [LARGE SCALE GENOMIC DNA]</scope>
    <source>
        <strain evidence="1">ISS176</strain>
    </source>
</reference>
<proteinExistence type="predicted"/>
<organism evidence="1 2">
    <name type="scientific">Trichinella pseudospiralis</name>
    <name type="common">Parasitic roundworm</name>
    <dbReference type="NCBI Taxonomy" id="6337"/>
    <lineage>
        <taxon>Eukaryota</taxon>
        <taxon>Metazoa</taxon>
        <taxon>Ecdysozoa</taxon>
        <taxon>Nematoda</taxon>
        <taxon>Enoplea</taxon>
        <taxon>Dorylaimia</taxon>
        <taxon>Trichinellida</taxon>
        <taxon>Trichinellidae</taxon>
        <taxon>Trichinella</taxon>
    </lineage>
</organism>
<evidence type="ECO:0000313" key="1">
    <source>
        <dbReference type="EMBL" id="KRZ38160.1"/>
    </source>
</evidence>
<sequence>MEYFQTFFALTICQCNIKYDNEKCREDEFIAEIGNTNLTFEIVSFNVFLSSMSMSMSIVQNRSDKIISKFLIILTRELEEILRNTHYH</sequence>
<accession>A0A0V1JT62</accession>
<dbReference type="Proteomes" id="UP000054826">
    <property type="component" value="Unassembled WGS sequence"/>
</dbReference>
<dbReference type="EMBL" id="JYDV01000049">
    <property type="protein sequence ID" value="KRZ38160.1"/>
    <property type="molecule type" value="Genomic_DNA"/>
</dbReference>
<evidence type="ECO:0000313" key="2">
    <source>
        <dbReference type="Proteomes" id="UP000054826"/>
    </source>
</evidence>
<dbReference type="AlphaFoldDB" id="A0A0V1JT62"/>
<gene>
    <name evidence="1" type="ORF">T4C_164</name>
</gene>
<name>A0A0V1JT62_TRIPS</name>
<protein>
    <submittedName>
        <fullName evidence="1">Uncharacterized protein</fullName>
    </submittedName>
</protein>
<comment type="caution">
    <text evidence="1">The sequence shown here is derived from an EMBL/GenBank/DDBJ whole genome shotgun (WGS) entry which is preliminary data.</text>
</comment>